<dbReference type="Gene3D" id="3.40.50.300">
    <property type="entry name" value="P-loop containing nucleotide triphosphate hydrolases"/>
    <property type="match status" value="1"/>
</dbReference>
<dbReference type="PROSITE" id="PS51421">
    <property type="entry name" value="RAS"/>
    <property type="match status" value="1"/>
</dbReference>
<accession>A0A2B7WIM8</accession>
<dbReference type="GO" id="GO:0005525">
    <property type="term" value="F:GTP binding"/>
    <property type="evidence" value="ECO:0007669"/>
    <property type="project" value="UniProtKB-KW"/>
</dbReference>
<dbReference type="EMBL" id="PDNC01000179">
    <property type="protein sequence ID" value="PGG96357.1"/>
    <property type="molecule type" value="Genomic_DNA"/>
</dbReference>
<dbReference type="SMART" id="SM00174">
    <property type="entry name" value="RHO"/>
    <property type="match status" value="1"/>
</dbReference>
<dbReference type="Proteomes" id="UP000224080">
    <property type="component" value="Unassembled WGS sequence"/>
</dbReference>
<evidence type="ECO:0000256" key="3">
    <source>
        <dbReference type="SAM" id="MobiDB-lite"/>
    </source>
</evidence>
<comment type="caution">
    <text evidence="4">The sequence shown here is derived from an EMBL/GenBank/DDBJ whole genome shotgun (WGS) entry which is preliminary data.</text>
</comment>
<protein>
    <recommendedName>
        <fullName evidence="6">Ras family, other</fullName>
    </recommendedName>
</protein>
<keyword evidence="5" id="KW-1185">Reference proteome</keyword>
<dbReference type="GO" id="GO:0003924">
    <property type="term" value="F:GTPase activity"/>
    <property type="evidence" value="ECO:0007669"/>
    <property type="project" value="InterPro"/>
</dbReference>
<evidence type="ECO:0000313" key="4">
    <source>
        <dbReference type="EMBL" id="PGG96357.1"/>
    </source>
</evidence>
<dbReference type="InterPro" id="IPR027417">
    <property type="entry name" value="P-loop_NTPase"/>
</dbReference>
<dbReference type="PANTHER" id="PTHR24072">
    <property type="entry name" value="RHO FAMILY GTPASE"/>
    <property type="match status" value="1"/>
</dbReference>
<organism evidence="4 5">
    <name type="scientific">Blastomyces parvus</name>
    <dbReference type="NCBI Taxonomy" id="2060905"/>
    <lineage>
        <taxon>Eukaryota</taxon>
        <taxon>Fungi</taxon>
        <taxon>Dikarya</taxon>
        <taxon>Ascomycota</taxon>
        <taxon>Pezizomycotina</taxon>
        <taxon>Eurotiomycetes</taxon>
        <taxon>Eurotiomycetidae</taxon>
        <taxon>Onygenales</taxon>
        <taxon>Ajellomycetaceae</taxon>
        <taxon>Blastomyces</taxon>
    </lineage>
</organism>
<evidence type="ECO:0008006" key="6">
    <source>
        <dbReference type="Google" id="ProtNLM"/>
    </source>
</evidence>
<dbReference type="PRINTS" id="PR00449">
    <property type="entry name" value="RASTRNSFRMNG"/>
</dbReference>
<reference evidence="4 5" key="1">
    <citation type="submission" date="2017-10" db="EMBL/GenBank/DDBJ databases">
        <title>Comparative genomics in systemic dimorphic fungi from Ajellomycetaceae.</title>
        <authorList>
            <person name="Munoz J.F."/>
            <person name="Mcewen J.G."/>
            <person name="Clay O.K."/>
            <person name="Cuomo C.A."/>
        </authorList>
    </citation>
    <scope>NUCLEOTIDE SEQUENCE [LARGE SCALE GENOMIC DNA]</scope>
    <source>
        <strain evidence="4 5">UAMH130</strain>
    </source>
</reference>
<proteinExistence type="predicted"/>
<dbReference type="AlphaFoldDB" id="A0A2B7WIM8"/>
<dbReference type="PROSITE" id="PS51420">
    <property type="entry name" value="RHO"/>
    <property type="match status" value="1"/>
</dbReference>
<dbReference type="Pfam" id="PF00071">
    <property type="entry name" value="Ras"/>
    <property type="match status" value="1"/>
</dbReference>
<dbReference type="InterPro" id="IPR003578">
    <property type="entry name" value="Small_GTPase_Rho"/>
</dbReference>
<evidence type="ECO:0000256" key="2">
    <source>
        <dbReference type="ARBA" id="ARBA00023134"/>
    </source>
</evidence>
<keyword evidence="1" id="KW-0547">Nucleotide-binding</keyword>
<feature type="compositionally biased region" description="Basic and acidic residues" evidence="3">
    <location>
        <begin position="111"/>
        <end position="120"/>
    </location>
</feature>
<dbReference type="InterPro" id="IPR001806">
    <property type="entry name" value="Small_GTPase"/>
</dbReference>
<dbReference type="GO" id="GO:0007264">
    <property type="term" value="P:small GTPase-mediated signal transduction"/>
    <property type="evidence" value="ECO:0007669"/>
    <property type="project" value="InterPro"/>
</dbReference>
<feature type="region of interest" description="Disordered" evidence="3">
    <location>
        <begin position="111"/>
        <end position="144"/>
    </location>
</feature>
<evidence type="ECO:0000313" key="5">
    <source>
        <dbReference type="Proteomes" id="UP000224080"/>
    </source>
</evidence>
<dbReference type="STRING" id="2060905.A0A2B7WIM8"/>
<evidence type="ECO:0000256" key="1">
    <source>
        <dbReference type="ARBA" id="ARBA00022741"/>
    </source>
</evidence>
<keyword evidence="2" id="KW-0342">GTP-binding</keyword>
<name>A0A2B7WIM8_9EURO</name>
<sequence length="206" mass="23278">MEDFPTISEDRLSNVRYGMPALCDVCDHQTLNMELHGHSYEVYLRDTSDAEARLRPLAYMGANLAIICFSVSNIHSFHAIESTLLDEINHFHPTGIPKIIIGNKMDLRSPHHASEEDIEKKKKKRKKLPLWRNDATEPVDGNRPVSRAEGMRLAEAINAVAYVECSAMTEEGISEVFHAIQMVEIPSPVPLTLFPPGEEEIMENRK</sequence>
<dbReference type="PROSITE" id="PS51419">
    <property type="entry name" value="RAB"/>
    <property type="match status" value="1"/>
</dbReference>
<dbReference type="SUPFAM" id="SSF52540">
    <property type="entry name" value="P-loop containing nucleoside triphosphate hydrolases"/>
    <property type="match status" value="1"/>
</dbReference>
<dbReference type="OrthoDB" id="10006973at2759"/>
<gene>
    <name evidence="4" type="ORF">GX51_07851</name>
</gene>